<dbReference type="AlphaFoldDB" id="A0A6J7NWJ8"/>
<evidence type="ECO:0000256" key="1">
    <source>
        <dbReference type="SAM" id="MobiDB-lite"/>
    </source>
</evidence>
<gene>
    <name evidence="2" type="ORF">UFOPK4032_00379</name>
</gene>
<accession>A0A6J7NWJ8</accession>
<dbReference type="EMBL" id="CAFBOW010000055">
    <property type="protein sequence ID" value="CAB4994992.1"/>
    <property type="molecule type" value="Genomic_DNA"/>
</dbReference>
<protein>
    <submittedName>
        <fullName evidence="2">Unannotated protein</fullName>
    </submittedName>
</protein>
<sequence>MSSPPGIDPWALITSGSEYRPSCSSSIPSSSRAFITGPSGRSYERGSPSNAISPWASAASGGRKRITVPAFPTSICAGPVSGEGVTVQAFSLPVIDIPIAWSPADISSESREMSGRRTIEGEIACEARMSARFVTDLDPGIVT</sequence>
<proteinExistence type="predicted"/>
<reference evidence="2" key="1">
    <citation type="submission" date="2020-05" db="EMBL/GenBank/DDBJ databases">
        <authorList>
            <person name="Chiriac C."/>
            <person name="Salcher M."/>
            <person name="Ghai R."/>
            <person name="Kavagutti S V."/>
        </authorList>
    </citation>
    <scope>NUCLEOTIDE SEQUENCE</scope>
</reference>
<feature type="region of interest" description="Disordered" evidence="1">
    <location>
        <begin position="23"/>
        <end position="56"/>
    </location>
</feature>
<name>A0A6J7NWJ8_9ZZZZ</name>
<evidence type="ECO:0000313" key="2">
    <source>
        <dbReference type="EMBL" id="CAB4994992.1"/>
    </source>
</evidence>
<organism evidence="2">
    <name type="scientific">freshwater metagenome</name>
    <dbReference type="NCBI Taxonomy" id="449393"/>
    <lineage>
        <taxon>unclassified sequences</taxon>
        <taxon>metagenomes</taxon>
        <taxon>ecological metagenomes</taxon>
    </lineage>
</organism>